<gene>
    <name evidence="2" type="ORF">BYL167_LOCUS41200</name>
    <name evidence="3" type="ORF">GIL414_LOCUS57294</name>
</gene>
<dbReference type="EMBL" id="CAJOBJ010207700">
    <property type="protein sequence ID" value="CAF5001915.1"/>
    <property type="molecule type" value="Genomic_DNA"/>
</dbReference>
<dbReference type="Proteomes" id="UP000681720">
    <property type="component" value="Unassembled WGS sequence"/>
</dbReference>
<feature type="non-terminal residue" evidence="3">
    <location>
        <position position="1"/>
    </location>
</feature>
<comment type="caution">
    <text evidence="3">The sequence shown here is derived from an EMBL/GenBank/DDBJ whole genome shotgun (WGS) entry which is preliminary data.</text>
</comment>
<proteinExistence type="predicted"/>
<evidence type="ECO:0000313" key="3">
    <source>
        <dbReference type="EMBL" id="CAF5001915.1"/>
    </source>
</evidence>
<dbReference type="Proteomes" id="UP000681967">
    <property type="component" value="Unassembled WGS sequence"/>
</dbReference>
<reference evidence="3" key="1">
    <citation type="submission" date="2021-02" db="EMBL/GenBank/DDBJ databases">
        <authorList>
            <person name="Nowell W R."/>
        </authorList>
    </citation>
    <scope>NUCLEOTIDE SEQUENCE</scope>
</reference>
<dbReference type="EMBL" id="CAJOBH010103790">
    <property type="protein sequence ID" value="CAF4626772.1"/>
    <property type="molecule type" value="Genomic_DNA"/>
</dbReference>
<evidence type="ECO:0000256" key="1">
    <source>
        <dbReference type="SAM" id="MobiDB-lite"/>
    </source>
</evidence>
<protein>
    <submittedName>
        <fullName evidence="3">Uncharacterized protein</fullName>
    </submittedName>
</protein>
<evidence type="ECO:0000313" key="2">
    <source>
        <dbReference type="EMBL" id="CAF4626772.1"/>
    </source>
</evidence>
<feature type="region of interest" description="Disordered" evidence="1">
    <location>
        <begin position="1"/>
        <end position="45"/>
    </location>
</feature>
<name>A0A8S3DBS7_9BILA</name>
<organism evidence="3 4">
    <name type="scientific">Rotaria magnacalcarata</name>
    <dbReference type="NCBI Taxonomy" id="392030"/>
    <lineage>
        <taxon>Eukaryota</taxon>
        <taxon>Metazoa</taxon>
        <taxon>Spiralia</taxon>
        <taxon>Gnathifera</taxon>
        <taxon>Rotifera</taxon>
        <taxon>Eurotatoria</taxon>
        <taxon>Bdelloidea</taxon>
        <taxon>Philodinida</taxon>
        <taxon>Philodinidae</taxon>
        <taxon>Rotaria</taxon>
    </lineage>
</organism>
<accession>A0A8S3DBS7</accession>
<evidence type="ECO:0000313" key="4">
    <source>
        <dbReference type="Proteomes" id="UP000681720"/>
    </source>
</evidence>
<dbReference type="AlphaFoldDB" id="A0A8S3DBS7"/>
<sequence length="60" mass="6841">SQATKQIHIPPLQLTDDDASSSRPQSPNVVQLAEHNPIAPKTRKQNTSKINKTFYLYLFY</sequence>